<evidence type="ECO:0000256" key="4">
    <source>
        <dbReference type="ARBA" id="ARBA00023163"/>
    </source>
</evidence>
<evidence type="ECO:0000313" key="6">
    <source>
        <dbReference type="EMBL" id="MBD7994669.1"/>
    </source>
</evidence>
<dbReference type="InterPro" id="IPR000847">
    <property type="entry name" value="LysR_HTH_N"/>
</dbReference>
<keyword evidence="3" id="KW-0238">DNA-binding</keyword>
<proteinExistence type="inferred from homology"/>
<dbReference type="InterPro" id="IPR050950">
    <property type="entry name" value="HTH-type_LysR_regulators"/>
</dbReference>
<dbReference type="Pfam" id="PF03466">
    <property type="entry name" value="LysR_substrate"/>
    <property type="match status" value="1"/>
</dbReference>
<dbReference type="RefSeq" id="WP_191807408.1">
    <property type="nucleotide sequence ID" value="NZ_JACSQD010000002.1"/>
</dbReference>
<dbReference type="InterPro" id="IPR036390">
    <property type="entry name" value="WH_DNA-bd_sf"/>
</dbReference>
<dbReference type="SUPFAM" id="SSF53850">
    <property type="entry name" value="Periplasmic binding protein-like II"/>
    <property type="match status" value="1"/>
</dbReference>
<dbReference type="PANTHER" id="PTHR30419">
    <property type="entry name" value="HTH-TYPE TRANSCRIPTIONAL REGULATOR YBHD"/>
    <property type="match status" value="1"/>
</dbReference>
<dbReference type="PROSITE" id="PS50931">
    <property type="entry name" value="HTH_LYSR"/>
    <property type="match status" value="1"/>
</dbReference>
<reference evidence="6 7" key="1">
    <citation type="submission" date="2020-08" db="EMBL/GenBank/DDBJ databases">
        <title>A Genomic Blueprint of the Chicken Gut Microbiome.</title>
        <authorList>
            <person name="Gilroy R."/>
            <person name="Ravi A."/>
            <person name="Getino M."/>
            <person name="Pursley I."/>
            <person name="Horton D.L."/>
            <person name="Alikhan N.-F."/>
            <person name="Baker D."/>
            <person name="Gharbi K."/>
            <person name="Hall N."/>
            <person name="Watson M."/>
            <person name="Adriaenssens E.M."/>
            <person name="Foster-Nyarko E."/>
            <person name="Jarju S."/>
            <person name="Secka A."/>
            <person name="Antonio M."/>
            <person name="Oren A."/>
            <person name="Chaudhuri R."/>
            <person name="La Ragione R.M."/>
            <person name="Hildebrand F."/>
            <person name="Pallen M.J."/>
        </authorList>
    </citation>
    <scope>NUCLEOTIDE SEQUENCE [LARGE SCALE GENOMIC DNA]</scope>
    <source>
        <strain evidence="6 7">Sa2CUA1</strain>
    </source>
</reference>
<dbReference type="Pfam" id="PF00126">
    <property type="entry name" value="HTH_1"/>
    <property type="match status" value="1"/>
</dbReference>
<accession>A0ABR8UQ29</accession>
<comment type="similarity">
    <text evidence="1">Belongs to the LysR transcriptional regulatory family.</text>
</comment>
<dbReference type="Gene3D" id="1.10.10.10">
    <property type="entry name" value="Winged helix-like DNA-binding domain superfamily/Winged helix DNA-binding domain"/>
    <property type="match status" value="1"/>
</dbReference>
<dbReference type="Proteomes" id="UP000609874">
    <property type="component" value="Unassembled WGS sequence"/>
</dbReference>
<keyword evidence="7" id="KW-1185">Reference proteome</keyword>
<dbReference type="InterPro" id="IPR005119">
    <property type="entry name" value="LysR_subst-bd"/>
</dbReference>
<evidence type="ECO:0000259" key="5">
    <source>
        <dbReference type="PROSITE" id="PS50931"/>
    </source>
</evidence>
<evidence type="ECO:0000256" key="2">
    <source>
        <dbReference type="ARBA" id="ARBA00023015"/>
    </source>
</evidence>
<name>A0ABR8UQ29_9MICC</name>
<evidence type="ECO:0000256" key="3">
    <source>
        <dbReference type="ARBA" id="ARBA00023125"/>
    </source>
</evidence>
<comment type="caution">
    <text evidence="6">The sequence shown here is derived from an EMBL/GenBank/DDBJ whole genome shotgun (WGS) entry which is preliminary data.</text>
</comment>
<dbReference type="Gene3D" id="3.40.190.290">
    <property type="match status" value="1"/>
</dbReference>
<evidence type="ECO:0000313" key="7">
    <source>
        <dbReference type="Proteomes" id="UP000609874"/>
    </source>
</evidence>
<dbReference type="NCBIfam" id="NF008416">
    <property type="entry name" value="PRK11242.1"/>
    <property type="match status" value="1"/>
</dbReference>
<keyword evidence="2" id="KW-0805">Transcription regulation</keyword>
<dbReference type="EMBL" id="JACSQD010000002">
    <property type="protein sequence ID" value="MBD7994669.1"/>
    <property type="molecule type" value="Genomic_DNA"/>
</dbReference>
<evidence type="ECO:0000256" key="1">
    <source>
        <dbReference type="ARBA" id="ARBA00009437"/>
    </source>
</evidence>
<keyword evidence="4" id="KW-0804">Transcription</keyword>
<dbReference type="SUPFAM" id="SSF46785">
    <property type="entry name" value="Winged helix' DNA-binding domain"/>
    <property type="match status" value="1"/>
</dbReference>
<dbReference type="InterPro" id="IPR036388">
    <property type="entry name" value="WH-like_DNA-bd_sf"/>
</dbReference>
<sequence>MLQQIRYLTAVVEYENFTRAAEALRVSQPTLSQQIKQLEKQLNVQLLDRSGRSVRLTDAGENFLGYARRALQELDAGTRAVHDVQDLSRGSLRLAVTPTFTAYLVGPLIERFNVRHPGITLSVQEMTQDRIEAALAADALDLGIAFSPAHSSGIEAKALFVETLGLVVGSHHLRAGTAAPMALQEVEQERLVLLSNDFATRRHLDTYFRDHGIVPRIVIEADSISAIVEIIRRGQLAALLPEGITRTQPGLHPVDLSPAIPHRTAALLRREGAYQSAASRAFGELALAWDESSDESGGIPRTER</sequence>
<dbReference type="PRINTS" id="PR00039">
    <property type="entry name" value="HTHLYSR"/>
</dbReference>
<organism evidence="6 7">
    <name type="scientific">Arthrobacter gallicola</name>
    <dbReference type="NCBI Taxonomy" id="2762225"/>
    <lineage>
        <taxon>Bacteria</taxon>
        <taxon>Bacillati</taxon>
        <taxon>Actinomycetota</taxon>
        <taxon>Actinomycetes</taxon>
        <taxon>Micrococcales</taxon>
        <taxon>Micrococcaceae</taxon>
        <taxon>Arthrobacter</taxon>
    </lineage>
</organism>
<feature type="domain" description="HTH lysR-type" evidence="5">
    <location>
        <begin position="1"/>
        <end position="57"/>
    </location>
</feature>
<protein>
    <submittedName>
        <fullName evidence="6">Transcriptional regulator CynR</fullName>
    </submittedName>
</protein>
<gene>
    <name evidence="6" type="primary">cynR</name>
    <name evidence="6" type="ORF">H9639_05095</name>
</gene>